<feature type="transmembrane region" description="Helical" evidence="7">
    <location>
        <begin position="117"/>
        <end position="138"/>
    </location>
</feature>
<dbReference type="Proteomes" id="UP000569951">
    <property type="component" value="Unassembled WGS sequence"/>
</dbReference>
<proteinExistence type="inferred from homology"/>
<gene>
    <name evidence="9" type="ORF">HNR42_000694</name>
</gene>
<dbReference type="PROSITE" id="PS50928">
    <property type="entry name" value="ABC_TM1"/>
    <property type="match status" value="1"/>
</dbReference>
<keyword evidence="4 7" id="KW-0812">Transmembrane</keyword>
<keyword evidence="2 7" id="KW-0813">Transport</keyword>
<evidence type="ECO:0000256" key="3">
    <source>
        <dbReference type="ARBA" id="ARBA00022475"/>
    </source>
</evidence>
<evidence type="ECO:0000256" key="7">
    <source>
        <dbReference type="RuleBase" id="RU363032"/>
    </source>
</evidence>
<comment type="similarity">
    <text evidence="7">Belongs to the binding-protein-dependent transport system permease family.</text>
</comment>
<dbReference type="PANTHER" id="PTHR43744">
    <property type="entry name" value="ABC TRANSPORTER PERMEASE PROTEIN MG189-RELATED-RELATED"/>
    <property type="match status" value="1"/>
</dbReference>
<evidence type="ECO:0000256" key="5">
    <source>
        <dbReference type="ARBA" id="ARBA00022989"/>
    </source>
</evidence>
<evidence type="ECO:0000256" key="4">
    <source>
        <dbReference type="ARBA" id="ARBA00022692"/>
    </source>
</evidence>
<dbReference type="CDD" id="cd06261">
    <property type="entry name" value="TM_PBP2"/>
    <property type="match status" value="1"/>
</dbReference>
<dbReference type="SUPFAM" id="SSF161098">
    <property type="entry name" value="MetI-like"/>
    <property type="match status" value="1"/>
</dbReference>
<keyword evidence="5 7" id="KW-1133">Transmembrane helix</keyword>
<dbReference type="PANTHER" id="PTHR43744:SF12">
    <property type="entry name" value="ABC TRANSPORTER PERMEASE PROTEIN MG189-RELATED"/>
    <property type="match status" value="1"/>
</dbReference>
<keyword evidence="3" id="KW-1003">Cell membrane</keyword>
<keyword evidence="6 7" id="KW-0472">Membrane</keyword>
<dbReference type="Gene3D" id="1.10.3720.10">
    <property type="entry name" value="MetI-like"/>
    <property type="match status" value="1"/>
</dbReference>
<feature type="transmembrane region" description="Helical" evidence="7">
    <location>
        <begin position="150"/>
        <end position="171"/>
    </location>
</feature>
<name>A0A841HYI4_9DEIO</name>
<evidence type="ECO:0000256" key="6">
    <source>
        <dbReference type="ARBA" id="ARBA00023136"/>
    </source>
</evidence>
<dbReference type="RefSeq" id="WP_246350854.1">
    <property type="nucleotide sequence ID" value="NZ_JACHHG010000002.1"/>
</dbReference>
<evidence type="ECO:0000313" key="10">
    <source>
        <dbReference type="Proteomes" id="UP000569951"/>
    </source>
</evidence>
<keyword evidence="9" id="KW-0762">Sugar transport</keyword>
<protein>
    <submittedName>
        <fullName evidence="9">Multiple sugar transport system permease protein</fullName>
    </submittedName>
</protein>
<feature type="transmembrane region" description="Helical" evidence="7">
    <location>
        <begin position="21"/>
        <end position="44"/>
    </location>
</feature>
<feature type="transmembrane region" description="Helical" evidence="7">
    <location>
        <begin position="192"/>
        <end position="214"/>
    </location>
</feature>
<dbReference type="EMBL" id="JACHHG010000002">
    <property type="protein sequence ID" value="MBB6097280.1"/>
    <property type="molecule type" value="Genomic_DNA"/>
</dbReference>
<feature type="transmembrane region" description="Helical" evidence="7">
    <location>
        <begin position="253"/>
        <end position="271"/>
    </location>
</feature>
<evidence type="ECO:0000313" key="9">
    <source>
        <dbReference type="EMBL" id="MBB6097280.1"/>
    </source>
</evidence>
<feature type="domain" description="ABC transmembrane type-1" evidence="8">
    <location>
        <begin position="82"/>
        <end position="271"/>
    </location>
</feature>
<comment type="caution">
    <text evidence="9">The sequence shown here is derived from an EMBL/GenBank/DDBJ whole genome shotgun (WGS) entry which is preliminary data.</text>
</comment>
<organism evidence="9 10">
    <name type="scientific">Deinobacterium chartae</name>
    <dbReference type="NCBI Taxonomy" id="521158"/>
    <lineage>
        <taxon>Bacteria</taxon>
        <taxon>Thermotogati</taxon>
        <taxon>Deinococcota</taxon>
        <taxon>Deinococci</taxon>
        <taxon>Deinococcales</taxon>
        <taxon>Deinococcaceae</taxon>
        <taxon>Deinobacterium</taxon>
    </lineage>
</organism>
<dbReference type="InterPro" id="IPR000515">
    <property type="entry name" value="MetI-like"/>
</dbReference>
<evidence type="ECO:0000259" key="8">
    <source>
        <dbReference type="PROSITE" id="PS50928"/>
    </source>
</evidence>
<dbReference type="InterPro" id="IPR035906">
    <property type="entry name" value="MetI-like_sf"/>
</dbReference>
<reference evidence="9 10" key="1">
    <citation type="submission" date="2020-08" db="EMBL/GenBank/DDBJ databases">
        <title>Genomic Encyclopedia of Type Strains, Phase IV (KMG-IV): sequencing the most valuable type-strain genomes for metagenomic binning, comparative biology and taxonomic classification.</title>
        <authorList>
            <person name="Goeker M."/>
        </authorList>
    </citation>
    <scope>NUCLEOTIDE SEQUENCE [LARGE SCALE GENOMIC DNA]</scope>
    <source>
        <strain evidence="9 10">DSM 21458</strain>
    </source>
</reference>
<dbReference type="GO" id="GO:0005886">
    <property type="term" value="C:plasma membrane"/>
    <property type="evidence" value="ECO:0007669"/>
    <property type="project" value="UniProtKB-SubCell"/>
</dbReference>
<dbReference type="Pfam" id="PF00528">
    <property type="entry name" value="BPD_transp_1"/>
    <property type="match status" value="1"/>
</dbReference>
<evidence type="ECO:0000256" key="2">
    <source>
        <dbReference type="ARBA" id="ARBA00022448"/>
    </source>
</evidence>
<dbReference type="AlphaFoldDB" id="A0A841HYI4"/>
<comment type="subcellular location">
    <subcellularLocation>
        <location evidence="1 7">Cell membrane</location>
        <topology evidence="1 7">Multi-pass membrane protein</topology>
    </subcellularLocation>
</comment>
<sequence>MTAESRVSSRRPPTAPERRMARIISVVLGCAAFLWLFPFVWALIASFKPEDEVLSRVWALPSRLAWENYAGALEGLTYARSLANSLGVSTLVAVLQCATGTLAAYAFARMRFPGRGLLFTLFLATLMIPGSVTLTANFLTLSKFNWIDTYAALIIPDMAGGFAIFLLRQFFLTLPKELEEAARLDGAGHLRFLWHIALPLSKPALATVFAFVFIANYNEFLWPLIMTSSEELRTVQVALSTFDSQVGVNWGELMAAAVLTMLPSIVLFSFMQRAFIRGITRSGLK</sequence>
<keyword evidence="10" id="KW-1185">Reference proteome</keyword>
<feature type="transmembrane region" description="Helical" evidence="7">
    <location>
        <begin position="86"/>
        <end position="108"/>
    </location>
</feature>
<evidence type="ECO:0000256" key="1">
    <source>
        <dbReference type="ARBA" id="ARBA00004651"/>
    </source>
</evidence>
<accession>A0A841HYI4</accession>
<dbReference type="GO" id="GO:0055085">
    <property type="term" value="P:transmembrane transport"/>
    <property type="evidence" value="ECO:0007669"/>
    <property type="project" value="InterPro"/>
</dbReference>